<proteinExistence type="predicted"/>
<dbReference type="InterPro" id="IPR013083">
    <property type="entry name" value="Znf_RING/FYVE/PHD"/>
</dbReference>
<keyword evidence="7" id="KW-0833">Ubl conjugation pathway</keyword>
<keyword evidence="3" id="KW-0808">Transferase</keyword>
<dbReference type="STRING" id="336963.C4JWR5"/>
<dbReference type="GeneID" id="8442547"/>
<evidence type="ECO:0000256" key="4">
    <source>
        <dbReference type="ARBA" id="ARBA00022723"/>
    </source>
</evidence>
<dbReference type="InParanoid" id="C4JWR5"/>
<dbReference type="InterPro" id="IPR044066">
    <property type="entry name" value="TRIAD_supradom"/>
</dbReference>
<dbReference type="PANTHER" id="PTHR11685">
    <property type="entry name" value="RBR FAMILY RING FINGER AND IBR DOMAIN-CONTAINING"/>
    <property type="match status" value="1"/>
</dbReference>
<organism evidence="13 14">
    <name type="scientific">Uncinocarpus reesii (strain UAMH 1704)</name>
    <dbReference type="NCBI Taxonomy" id="336963"/>
    <lineage>
        <taxon>Eukaryota</taxon>
        <taxon>Fungi</taxon>
        <taxon>Dikarya</taxon>
        <taxon>Ascomycota</taxon>
        <taxon>Pezizomycotina</taxon>
        <taxon>Eurotiomycetes</taxon>
        <taxon>Eurotiomycetidae</taxon>
        <taxon>Onygenales</taxon>
        <taxon>Onygenaceae</taxon>
        <taxon>Uncinocarpus</taxon>
    </lineage>
</organism>
<keyword evidence="8" id="KW-0862">Zinc</keyword>
<dbReference type="InterPro" id="IPR017907">
    <property type="entry name" value="Znf_RING_CS"/>
</dbReference>
<protein>
    <recommendedName>
        <fullName evidence="2">RBR-type E3 ubiquitin transferase</fullName>
        <ecNumber evidence="2">2.3.2.31</ecNumber>
    </recommendedName>
</protein>
<dbReference type="PROSITE" id="PS51873">
    <property type="entry name" value="TRIAD"/>
    <property type="match status" value="1"/>
</dbReference>
<dbReference type="RefSeq" id="XP_002584040.1">
    <property type="nucleotide sequence ID" value="XM_002583994.1"/>
</dbReference>
<feature type="region of interest" description="Disordered" evidence="10">
    <location>
        <begin position="372"/>
        <end position="396"/>
    </location>
</feature>
<dbReference type="InterPro" id="IPR001841">
    <property type="entry name" value="Znf_RING"/>
</dbReference>
<keyword evidence="5" id="KW-0677">Repeat</keyword>
<evidence type="ECO:0000256" key="2">
    <source>
        <dbReference type="ARBA" id="ARBA00012251"/>
    </source>
</evidence>
<keyword evidence="4" id="KW-0479">Metal-binding</keyword>
<evidence type="ECO:0000256" key="8">
    <source>
        <dbReference type="ARBA" id="ARBA00022833"/>
    </source>
</evidence>
<evidence type="ECO:0000256" key="3">
    <source>
        <dbReference type="ARBA" id="ARBA00022679"/>
    </source>
</evidence>
<dbReference type="Pfam" id="PF01485">
    <property type="entry name" value="IBR"/>
    <property type="match status" value="2"/>
</dbReference>
<dbReference type="Gene3D" id="1.20.120.1750">
    <property type="match status" value="1"/>
</dbReference>
<reference evidence="14" key="1">
    <citation type="journal article" date="2009" name="Genome Res.">
        <title>Comparative genomic analyses of the human fungal pathogens Coccidioides and their relatives.</title>
        <authorList>
            <person name="Sharpton T.J."/>
            <person name="Stajich J.E."/>
            <person name="Rounsley S.D."/>
            <person name="Gardner M.J."/>
            <person name="Wortman J.R."/>
            <person name="Jordar V.S."/>
            <person name="Maiti R."/>
            <person name="Kodira C.D."/>
            <person name="Neafsey D.E."/>
            <person name="Zeng Q."/>
            <person name="Hung C.-Y."/>
            <person name="McMahan C."/>
            <person name="Muszewska A."/>
            <person name="Grynberg M."/>
            <person name="Mandel M.A."/>
            <person name="Kellner E.M."/>
            <person name="Barker B.M."/>
            <person name="Galgiani J.N."/>
            <person name="Orbach M.J."/>
            <person name="Kirkland T.N."/>
            <person name="Cole G.T."/>
            <person name="Henn M.R."/>
            <person name="Birren B.W."/>
            <person name="Taylor J.W."/>
        </authorList>
    </citation>
    <scope>NUCLEOTIDE SEQUENCE [LARGE SCALE GENOMIC DNA]</scope>
    <source>
        <strain evidence="14">UAMH 1704</strain>
    </source>
</reference>
<dbReference type="AlphaFoldDB" id="C4JWR5"/>
<dbReference type="InterPro" id="IPR002867">
    <property type="entry name" value="IBR_dom"/>
</dbReference>
<dbReference type="HOGENOM" id="CLU_022048_7_6_1"/>
<dbReference type="OrthoDB" id="9977870at2759"/>
<dbReference type="eggNOG" id="KOG1812">
    <property type="taxonomic scope" value="Eukaryota"/>
</dbReference>
<evidence type="ECO:0000256" key="7">
    <source>
        <dbReference type="ARBA" id="ARBA00022786"/>
    </source>
</evidence>
<keyword evidence="14" id="KW-1185">Reference proteome</keyword>
<evidence type="ECO:0000256" key="10">
    <source>
        <dbReference type="SAM" id="MobiDB-lite"/>
    </source>
</evidence>
<evidence type="ECO:0000256" key="9">
    <source>
        <dbReference type="PROSITE-ProRule" id="PRU00175"/>
    </source>
</evidence>
<evidence type="ECO:0000256" key="5">
    <source>
        <dbReference type="ARBA" id="ARBA00022737"/>
    </source>
</evidence>
<gene>
    <name evidence="13" type="ORF">UREG_07007</name>
</gene>
<dbReference type="OMA" id="ETCTICK"/>
<evidence type="ECO:0000259" key="12">
    <source>
        <dbReference type="PROSITE" id="PS51873"/>
    </source>
</evidence>
<feature type="domain" description="RING-type" evidence="11">
    <location>
        <begin position="170"/>
        <end position="214"/>
    </location>
</feature>
<evidence type="ECO:0000256" key="6">
    <source>
        <dbReference type="ARBA" id="ARBA00022771"/>
    </source>
</evidence>
<name>C4JWR5_UNCRE</name>
<dbReference type="CDD" id="cd22584">
    <property type="entry name" value="Rcat_RBR_unk"/>
    <property type="match status" value="1"/>
</dbReference>
<dbReference type="CDD" id="cd20335">
    <property type="entry name" value="BRcat_RBR"/>
    <property type="match status" value="1"/>
</dbReference>
<evidence type="ECO:0000259" key="11">
    <source>
        <dbReference type="PROSITE" id="PS50089"/>
    </source>
</evidence>
<dbReference type="Proteomes" id="UP000002058">
    <property type="component" value="Unassembled WGS sequence"/>
</dbReference>
<dbReference type="PROSITE" id="PS00518">
    <property type="entry name" value="ZF_RING_1"/>
    <property type="match status" value="1"/>
</dbReference>
<keyword evidence="6 9" id="KW-0863">Zinc-finger</keyword>
<dbReference type="GO" id="GO:0008270">
    <property type="term" value="F:zinc ion binding"/>
    <property type="evidence" value="ECO:0007669"/>
    <property type="project" value="UniProtKB-KW"/>
</dbReference>
<sequence length="476" mass="54328">MACVFEPEIDQHTADLILQLQHEDIILYFESSKGNSREPTDEEFAFQLQNEEFDSTSQCLLDRRMASSFATAVLADGRILNENLAEEENAIKDRDIALRWTEIGGPAEDARLNADSEALDDETLEKLRILYVSHDDGINDVDATTEESEPAESSTWAAGRIRPSRSLHRCVACREDTDFVNVVRVPCGHEYCRSCLEDLFNASMTDESLFPPRCCQQPIIMSIARIFLKSDLVKHYETKKIEFETPNRTYCYYPGCSAFINPGHIEGEVATCPQCGFTTCASCKGRAHTGDCPNDTALQQLLNTAQESGWQRCYACWRVVELDHGCNHMTCYCGAQFCYNCGERWKICTCEQWNEHRLLARAHQILDRDAHPPIIAPPADIDEPQPDTDEAQPELHELPPDLEGEVTVPEIQAPINNEIARIINELLENHECSHERWKFVPGPHTCEECSHYLRQYIFECRQCRLQACNRCRRNRL</sequence>
<dbReference type="EMBL" id="CH476618">
    <property type="protein sequence ID" value="EEP82142.1"/>
    <property type="molecule type" value="Genomic_DNA"/>
</dbReference>
<dbReference type="GO" id="GO:0016567">
    <property type="term" value="P:protein ubiquitination"/>
    <property type="evidence" value="ECO:0007669"/>
    <property type="project" value="InterPro"/>
</dbReference>
<dbReference type="PROSITE" id="PS50089">
    <property type="entry name" value="ZF_RING_2"/>
    <property type="match status" value="1"/>
</dbReference>
<dbReference type="Gene3D" id="3.30.40.10">
    <property type="entry name" value="Zinc/RING finger domain, C3HC4 (zinc finger)"/>
    <property type="match status" value="1"/>
</dbReference>
<dbReference type="SUPFAM" id="SSF57850">
    <property type="entry name" value="RING/U-box"/>
    <property type="match status" value="2"/>
</dbReference>
<feature type="compositionally biased region" description="Acidic residues" evidence="10">
    <location>
        <begin position="380"/>
        <end position="392"/>
    </location>
</feature>
<dbReference type="GO" id="GO:0061630">
    <property type="term" value="F:ubiquitin protein ligase activity"/>
    <property type="evidence" value="ECO:0007669"/>
    <property type="project" value="UniProtKB-EC"/>
</dbReference>
<evidence type="ECO:0000313" key="14">
    <source>
        <dbReference type="Proteomes" id="UP000002058"/>
    </source>
</evidence>
<evidence type="ECO:0000256" key="1">
    <source>
        <dbReference type="ARBA" id="ARBA00001798"/>
    </source>
</evidence>
<dbReference type="VEuPathDB" id="FungiDB:UREG_07007"/>
<accession>C4JWR5</accession>
<evidence type="ECO:0000313" key="13">
    <source>
        <dbReference type="EMBL" id="EEP82142.1"/>
    </source>
</evidence>
<feature type="domain" description="RING-type" evidence="12">
    <location>
        <begin position="166"/>
        <end position="359"/>
    </location>
</feature>
<dbReference type="KEGG" id="ure:UREG_07007"/>
<dbReference type="InterPro" id="IPR031127">
    <property type="entry name" value="E3_UB_ligase_RBR"/>
</dbReference>
<comment type="catalytic activity">
    <reaction evidence="1">
        <text>[E2 ubiquitin-conjugating enzyme]-S-ubiquitinyl-L-cysteine + [acceptor protein]-L-lysine = [E2 ubiquitin-conjugating enzyme]-L-cysteine + [acceptor protein]-N(6)-ubiquitinyl-L-lysine.</text>
        <dbReference type="EC" id="2.3.2.31"/>
    </reaction>
</comment>
<dbReference type="EC" id="2.3.2.31" evidence="2"/>
<dbReference type="SMART" id="SM00647">
    <property type="entry name" value="IBR"/>
    <property type="match status" value="2"/>
</dbReference>